<dbReference type="InterPro" id="IPR000967">
    <property type="entry name" value="Znf_NFX1"/>
</dbReference>
<dbReference type="FunFam" id="3.40.50.300:FF:001660">
    <property type="entry name" value="NF-X1 finger and helicase protein, putative"/>
    <property type="match status" value="1"/>
</dbReference>
<dbReference type="Pfam" id="PF20173">
    <property type="entry name" value="ZnF_RZ-type"/>
    <property type="match status" value="1"/>
</dbReference>
<evidence type="ECO:0000256" key="2">
    <source>
        <dbReference type="ARBA" id="ARBA00022490"/>
    </source>
</evidence>
<dbReference type="Pfam" id="PF13087">
    <property type="entry name" value="AAA_12"/>
    <property type="match status" value="1"/>
</dbReference>
<comment type="subcellular location">
    <subcellularLocation>
        <location evidence="1">Cytoplasm</location>
    </subcellularLocation>
</comment>
<dbReference type="InterPro" id="IPR027417">
    <property type="entry name" value="P-loop_NTPase"/>
</dbReference>
<dbReference type="SUPFAM" id="SSF52540">
    <property type="entry name" value="P-loop containing nucleoside triphosphate hydrolases"/>
    <property type="match status" value="1"/>
</dbReference>
<evidence type="ECO:0000256" key="6">
    <source>
        <dbReference type="ARBA" id="ARBA00022833"/>
    </source>
</evidence>
<feature type="domain" description="RZ-type" evidence="10">
    <location>
        <begin position="2221"/>
        <end position="2294"/>
    </location>
</feature>
<dbReference type="InterPro" id="IPR046439">
    <property type="entry name" value="ZF_RZ_dom"/>
</dbReference>
<evidence type="ECO:0000256" key="4">
    <source>
        <dbReference type="ARBA" id="ARBA00022737"/>
    </source>
</evidence>
<dbReference type="GO" id="GO:0005737">
    <property type="term" value="C:cytoplasm"/>
    <property type="evidence" value="ECO:0007669"/>
    <property type="project" value="UniProtKB-SubCell"/>
</dbReference>
<keyword evidence="6" id="KW-0862">Zinc</keyword>
<dbReference type="InterPro" id="IPR057373">
    <property type="entry name" value="ZNFX1"/>
</dbReference>
<keyword evidence="12" id="KW-1185">Reference proteome</keyword>
<feature type="coiled-coil region" evidence="8">
    <location>
        <begin position="1073"/>
        <end position="1104"/>
    </location>
</feature>
<evidence type="ECO:0000256" key="1">
    <source>
        <dbReference type="ARBA" id="ARBA00004496"/>
    </source>
</evidence>
<dbReference type="GO" id="GO:0004386">
    <property type="term" value="F:helicase activity"/>
    <property type="evidence" value="ECO:0007669"/>
    <property type="project" value="InterPro"/>
</dbReference>
<evidence type="ECO:0000313" key="11">
    <source>
        <dbReference type="EMBL" id="GBC03500.1"/>
    </source>
</evidence>
<keyword evidence="7" id="KW-0391">Immunity</keyword>
<evidence type="ECO:0000256" key="9">
    <source>
        <dbReference type="SAM" id="MobiDB-lite"/>
    </source>
</evidence>
<accession>A0A2Z6S344</accession>
<keyword evidence="2" id="KW-0963">Cytoplasm</keyword>
<dbReference type="GO" id="GO:0031048">
    <property type="term" value="P:regulatory ncRNA-mediated heterochromatin formation"/>
    <property type="evidence" value="ECO:0007669"/>
    <property type="project" value="TreeGrafter"/>
</dbReference>
<dbReference type="Proteomes" id="UP000247702">
    <property type="component" value="Unassembled WGS sequence"/>
</dbReference>
<dbReference type="InterPro" id="IPR047187">
    <property type="entry name" value="SF1_C_Upf1"/>
</dbReference>
<evidence type="ECO:0000256" key="3">
    <source>
        <dbReference type="ARBA" id="ARBA00022723"/>
    </source>
</evidence>
<dbReference type="GO" id="GO:0002376">
    <property type="term" value="P:immune system process"/>
    <property type="evidence" value="ECO:0007669"/>
    <property type="project" value="UniProtKB-KW"/>
</dbReference>
<dbReference type="Pfam" id="PF25396">
    <property type="entry name" value="ZNFX1"/>
    <property type="match status" value="1"/>
</dbReference>
<proteinExistence type="predicted"/>
<feature type="compositionally biased region" description="Low complexity" evidence="9">
    <location>
        <begin position="29"/>
        <end position="40"/>
    </location>
</feature>
<dbReference type="Gene3D" id="3.40.50.300">
    <property type="entry name" value="P-loop containing nucleotide triphosphate hydrolases"/>
    <property type="match status" value="3"/>
</dbReference>
<dbReference type="GO" id="GO:0031380">
    <property type="term" value="C:nuclear RNA-directed RNA polymerase complex"/>
    <property type="evidence" value="ECO:0007669"/>
    <property type="project" value="TreeGrafter"/>
</dbReference>
<evidence type="ECO:0000259" key="10">
    <source>
        <dbReference type="PROSITE" id="PS51981"/>
    </source>
</evidence>
<feature type="region of interest" description="Disordered" evidence="9">
    <location>
        <begin position="1"/>
        <end position="86"/>
    </location>
</feature>
<dbReference type="InterPro" id="IPR041679">
    <property type="entry name" value="DNA2/NAM7-like_C"/>
</dbReference>
<dbReference type="SMART" id="SM00438">
    <property type="entry name" value="ZnF_NFX"/>
    <property type="match status" value="3"/>
</dbReference>
<name>A0A2Z6S344_9GLOM</name>
<evidence type="ECO:0000256" key="5">
    <source>
        <dbReference type="ARBA" id="ARBA00022771"/>
    </source>
</evidence>
<dbReference type="InterPro" id="IPR045055">
    <property type="entry name" value="DNA2/NAM7-like"/>
</dbReference>
<dbReference type="EMBL" id="BEXD01003888">
    <property type="protein sequence ID" value="GBC03500.1"/>
    <property type="molecule type" value="Genomic_DNA"/>
</dbReference>
<evidence type="ECO:0000313" key="12">
    <source>
        <dbReference type="Proteomes" id="UP000247702"/>
    </source>
</evidence>
<protein>
    <recommendedName>
        <fullName evidence="10">RZ-type domain-containing protein</fullName>
    </recommendedName>
</protein>
<keyword evidence="3" id="KW-0479">Metal-binding</keyword>
<sequence length="2294" mass="262959">MTRKRGNKSGSNNDGTRRRNNDGSGEGSGSNSRRNIGPRSNRGRRGGGSGGGGNGDGRPDRRFDQSRNYAPPPPKLSIPEIRQSQQETTITNFGSSELSYNGSDRLVFITNGEPIMTVWKRILKRESWDQSDVRIFVSSALVATDRRSGYEVEEVVTELGNPETGLKKLREIINFPSMSCDAGLNNNVLSFQHVVLPLLGLFTRTAITECILEKYVHAIFMVVYINLDSFLYDNVMKMLQTLVQRNSVADNNVSVERLLSRERYSFIPSSLGIFFLIIVRLLTEILRRIKEASINETMHKIANDLNSLKATYRQSLEQQQFSSTDPLTSNLETRNYFFTILEREMNIMNKMLNNGRNNLIFENPEAAKSLNTKSHYKELARKVDAERTYDPPGELSKSGRRHNNDFAEISKISIIPTNEEILCERPPFLPCTLRDSLHFLPDGLTRLLDIQFRLLREDLLNPIRVGLSNLLTALLQEYSTTDNDIKLSKELKKIQDGGGRFSYNNGVNENGDLQVYTGIRFANIVCDRRKGFACTIRFTPPRISARDAKGRREYWERSKKLLTGSLVTLILPNQNSKKVNSDDPNNGNTASISNSDLYLLYFGVVVSRDEKVLSKDINSAEIDINFIDPSIYPIALSEISNYNKTKKRSLEKRFMVESTGVYLESYYHILKTLQTTDPSSLPFEKYLTPNFDMNNDDGDKGKMKEGTNSTLDIKVENPMYTRAPGFHFDLSILCKNQYNLQLNVADENTHDELAKNIVKHSNIGKLPNGTPYGLDETQAKALISSLTREIALVEGPPGTGKTVVGVQIMKVLLAEENRKTNIGPILTICFTNHALDQFLEHLLDENITNIVRLGSRSKSEKVKDFNLEEVCRNRARTKKESYLLAKLYEEIDKIEERTKKIKNTLFNRWMKWRDISEYLMIEERGFYDKFTHITEYDLPSWVLGTDDEEGFQTVNKNNRQKKKYPFEEWVKGNDITVIKARRELLLNPPKSDKMIIQRDTNLYELLREEEEEDKMDTSEDESQIDHNTIEWINNYDEPKTNRPLDVLLNDHSIWRMSILERQKLHDHWRTKIYKEIVAELSELQEKHENKIKEMNEIYDEARRQVLLGSDVVGMTTNGAAKFQKLIRSIGPRIIICEEAGEVLEAHILSALTPSTQHLILIGDHKQLRPHIATYSLSMDSSTGKNYQLDKSLFERLVYGDKAVKIEKIRLLTQRRMRKEISDLIRYNDKLYPNLIDGDNTTKYEDVRGAQHNVYFIDHSNPEDNSGGEYAIKSHVNRYEVKMVVEMVKYFVRNGYTKPDDIAVLTPYLGQMIKIRDALAKSFVVVIDERDALNITEMEEQQEQGETNNNNIETISVASKKSLNQQVTLRTVDNFQGEEANIIIVSLVRNFSKSGGHESIGFLKSLNRSNVLLSRARKGMYLIGNSELMAMKSQDLWTPVINILRERNQVGFGMPIVCNKHPNYKNTIVDPDQFEQVSPDGGCYENCNMSLPCGHICKYKCHSDDPEHIGVKCNEPCSRLHPECNHPCPKRCSDNCGECEFLIGDIILPGCDHILKNAKCWQDRAKDSLRCKTLVSKKLPHCEHYKDVYCFESVDDIICTEQCKKQLECGHECLNKCYECQNLSKPKEESNDEETKEETNIIGPIERTRHWKCLTVCDRLLFCGHICKSYCHEGSDCPPCKNKCTVICKHTSCHKPCLEPCAVCAEKCLWECQHQGRCNLSCGAPCYRLPCNKRCNKVLKCGHNCAGVCGEICPSQDFCVECAPDNVKNQVSDMILNCAFSEIDWEEERMIVLTCGHVYTMETMDMHMEMKNYYEGSVEGEWTSVKILPTTPMNMKTCPACRTPIKNVRRYGRIINKCTLDIQNKKFLAKYDLRIKEISKTINSLKDRMNNKRNTLKNILPKLKSRPTEVVFEEYIINEKLPEITPPDYFGNIKMYHGFDKNNEKAWIIHVSKLLYCYRILISIIEEAKLPPHKKAFEAAVSSLYQAKLAKEDCENDLVEKLLNFQISDNPSSSLDYSLPNMNTIKSTPTETFKETLSEVGISIPQVDCRIYLDAFFEIINIQKFLHHEILFIIQELSKESTPSGITIENTLNIKEVWMKFIEKLQLSIKNHLNTIRETAESTHYGRHLLLADVEISDFDLKLLKYQLRFPPDGNNIVSRALQKRITEKCEDIKKCIADIIESQRFKNSDEEFRNSIRTRLVSLLENCNEVEECAVNLSRKLSTEEKLEIYRAMKSEFNSSGHWYECPNGHPYTIGECGRAMQLSRCPDCNEQIGGGSHQLTAGNRINSEFGSMY</sequence>
<evidence type="ECO:0000256" key="8">
    <source>
        <dbReference type="SAM" id="Coils"/>
    </source>
</evidence>
<organism evidence="11 12">
    <name type="scientific">Rhizophagus clarus</name>
    <dbReference type="NCBI Taxonomy" id="94130"/>
    <lineage>
        <taxon>Eukaryota</taxon>
        <taxon>Fungi</taxon>
        <taxon>Fungi incertae sedis</taxon>
        <taxon>Mucoromycota</taxon>
        <taxon>Glomeromycotina</taxon>
        <taxon>Glomeromycetes</taxon>
        <taxon>Glomerales</taxon>
        <taxon>Glomeraceae</taxon>
        <taxon>Rhizophagus</taxon>
    </lineage>
</organism>
<feature type="coiled-coil region" evidence="8">
    <location>
        <begin position="1867"/>
        <end position="1894"/>
    </location>
</feature>
<dbReference type="PANTHER" id="PTHR10887:SF445">
    <property type="entry name" value="NFX1-TYPE ZINC FINGER-CONTAINING PROTEIN 1"/>
    <property type="match status" value="1"/>
</dbReference>
<dbReference type="CDD" id="cd18808">
    <property type="entry name" value="SF1_C_Upf1"/>
    <property type="match status" value="1"/>
</dbReference>
<comment type="caution">
    <text evidence="11">The sequence shown here is derived from an EMBL/GenBank/DDBJ whole genome shotgun (WGS) entry which is preliminary data.</text>
</comment>
<dbReference type="InterPro" id="IPR041677">
    <property type="entry name" value="DNA2/NAM7_AAA_11"/>
</dbReference>
<keyword evidence="4" id="KW-0677">Repeat</keyword>
<keyword evidence="8" id="KW-0175">Coiled coil</keyword>
<gene>
    <name evidence="11" type="ORF">RclHR1_05150010</name>
</gene>
<reference evidence="11 12" key="1">
    <citation type="submission" date="2017-11" db="EMBL/GenBank/DDBJ databases">
        <title>The genome of Rhizophagus clarus HR1 reveals common genetic basis of auxotrophy among arbuscular mycorrhizal fungi.</title>
        <authorList>
            <person name="Kobayashi Y."/>
        </authorList>
    </citation>
    <scope>NUCLEOTIDE SEQUENCE [LARGE SCALE GENOMIC DNA]</scope>
    <source>
        <strain evidence="11 12">HR1</strain>
    </source>
</reference>
<dbReference type="Pfam" id="PF13086">
    <property type="entry name" value="AAA_11"/>
    <property type="match status" value="1"/>
</dbReference>
<dbReference type="GO" id="GO:0008270">
    <property type="term" value="F:zinc ion binding"/>
    <property type="evidence" value="ECO:0007669"/>
    <property type="project" value="UniProtKB-KW"/>
</dbReference>
<dbReference type="CDD" id="cd06008">
    <property type="entry name" value="NF-X1-zinc-finger"/>
    <property type="match status" value="1"/>
</dbReference>
<feature type="compositionally biased region" description="Gly residues" evidence="9">
    <location>
        <begin position="46"/>
        <end position="56"/>
    </location>
</feature>
<dbReference type="PANTHER" id="PTHR10887">
    <property type="entry name" value="DNA2/NAM7 HELICASE FAMILY"/>
    <property type="match status" value="1"/>
</dbReference>
<keyword evidence="5" id="KW-0863">Zinc-finger</keyword>
<evidence type="ECO:0000256" key="7">
    <source>
        <dbReference type="ARBA" id="ARBA00022859"/>
    </source>
</evidence>
<dbReference type="PROSITE" id="PS51981">
    <property type="entry name" value="ZF_RZ"/>
    <property type="match status" value="1"/>
</dbReference>